<dbReference type="EMBL" id="QHCT01000004">
    <property type="protein sequence ID" value="RHX89389.1"/>
    <property type="molecule type" value="Genomic_DNA"/>
</dbReference>
<name>A0A396Z1I5_9LEPT</name>
<dbReference type="AlphaFoldDB" id="A0A396Z1I5"/>
<proteinExistence type="predicted"/>
<protein>
    <submittedName>
        <fullName evidence="1">Uncharacterized protein</fullName>
    </submittedName>
</protein>
<dbReference type="OrthoDB" id="345876at2"/>
<dbReference type="Proteomes" id="UP000265798">
    <property type="component" value="Unassembled WGS sequence"/>
</dbReference>
<comment type="caution">
    <text evidence="1">The sequence shown here is derived from an EMBL/GenBank/DDBJ whole genome shotgun (WGS) entry which is preliminary data.</text>
</comment>
<dbReference type="RefSeq" id="WP_118969548.1">
    <property type="nucleotide sequence ID" value="NZ_QHCT01000004.1"/>
</dbReference>
<sequence>MKSKKNQDQTYDFICFSDLAYEFDIAEKKKIENKIRRRLKYYGLGMFDSDRVEMIRTLKNQLLAEFRDYKNSKYYVGSRGRYCDSKDFDFDLFLREYRTKFPGISSDDMENIIHFSIYLYYLR</sequence>
<reference evidence="2" key="1">
    <citation type="submission" date="2018-05" db="EMBL/GenBank/DDBJ databases">
        <title>Leptospira yasudae sp. nov. and Leptospira stimsonii sp. nov., two pathogenic species of the genus Leptospira isolated from environmental sources.</title>
        <authorList>
            <person name="Casanovas-Massana A."/>
            <person name="Hamond C."/>
            <person name="Santos L.A."/>
            <person name="Hacker K.P."/>
            <person name="Balassiano I."/>
            <person name="Medeiros M.A."/>
            <person name="Reis M.G."/>
            <person name="Ko A.I."/>
            <person name="Wunder E.A."/>
        </authorList>
    </citation>
    <scope>NUCLEOTIDE SEQUENCE [LARGE SCALE GENOMIC DNA]</scope>
    <source>
        <strain evidence="2">Yale</strain>
    </source>
</reference>
<gene>
    <name evidence="1" type="ORF">DLM75_16305</name>
</gene>
<organism evidence="1 2">
    <name type="scientific">Leptospira stimsonii</name>
    <dbReference type="NCBI Taxonomy" id="2202203"/>
    <lineage>
        <taxon>Bacteria</taxon>
        <taxon>Pseudomonadati</taxon>
        <taxon>Spirochaetota</taxon>
        <taxon>Spirochaetia</taxon>
        <taxon>Leptospirales</taxon>
        <taxon>Leptospiraceae</taxon>
        <taxon>Leptospira</taxon>
    </lineage>
</organism>
<accession>A0A396Z1I5</accession>
<evidence type="ECO:0000313" key="1">
    <source>
        <dbReference type="EMBL" id="RHX89389.1"/>
    </source>
</evidence>
<evidence type="ECO:0000313" key="2">
    <source>
        <dbReference type="Proteomes" id="UP000265798"/>
    </source>
</evidence>